<gene>
    <name evidence="3" type="ORF">SAMN05421820_104201</name>
</gene>
<evidence type="ECO:0000313" key="3">
    <source>
        <dbReference type="EMBL" id="SDM60441.1"/>
    </source>
</evidence>
<reference evidence="4" key="1">
    <citation type="submission" date="2016-10" db="EMBL/GenBank/DDBJ databases">
        <authorList>
            <person name="Varghese N."/>
            <person name="Submissions S."/>
        </authorList>
    </citation>
    <scope>NUCLEOTIDE SEQUENCE [LARGE SCALE GENOMIC DNA]</scope>
    <source>
        <strain evidence="4">DSM 19110</strain>
    </source>
</reference>
<organism evidence="3 4">
    <name type="scientific">Pedobacter steynii</name>
    <dbReference type="NCBI Taxonomy" id="430522"/>
    <lineage>
        <taxon>Bacteria</taxon>
        <taxon>Pseudomonadati</taxon>
        <taxon>Bacteroidota</taxon>
        <taxon>Sphingobacteriia</taxon>
        <taxon>Sphingobacteriales</taxon>
        <taxon>Sphingobacteriaceae</taxon>
        <taxon>Pedobacter</taxon>
    </lineage>
</organism>
<feature type="transmembrane region" description="Helical" evidence="2">
    <location>
        <begin position="6"/>
        <end position="23"/>
    </location>
</feature>
<dbReference type="EMBL" id="FNGY01000004">
    <property type="protein sequence ID" value="SDM60441.1"/>
    <property type="molecule type" value="Genomic_DNA"/>
</dbReference>
<evidence type="ECO:0000256" key="2">
    <source>
        <dbReference type="SAM" id="Phobius"/>
    </source>
</evidence>
<sequence length="52" mass="5920">MEINYTIAAAVLIAVAALIVFLIRKNEKDRKKMEKEIIDSEIKPEKHDSGHV</sequence>
<name>A0A1G9UKJ9_9SPHI</name>
<keyword evidence="4" id="KW-1185">Reference proteome</keyword>
<protein>
    <recommendedName>
        <fullName evidence="5">LPXTG-motif cell wall anchor domain-containing protein</fullName>
    </recommendedName>
</protein>
<dbReference type="RefSeq" id="WP_172664907.1">
    <property type="nucleotide sequence ID" value="NZ_FNGY01000004.1"/>
</dbReference>
<keyword evidence="2" id="KW-0472">Membrane</keyword>
<dbReference type="Proteomes" id="UP000183200">
    <property type="component" value="Unassembled WGS sequence"/>
</dbReference>
<evidence type="ECO:0000313" key="4">
    <source>
        <dbReference type="Proteomes" id="UP000183200"/>
    </source>
</evidence>
<evidence type="ECO:0008006" key="5">
    <source>
        <dbReference type="Google" id="ProtNLM"/>
    </source>
</evidence>
<proteinExistence type="predicted"/>
<keyword evidence="2" id="KW-0812">Transmembrane</keyword>
<dbReference type="AlphaFoldDB" id="A0A1G9UKJ9"/>
<accession>A0A1G9UKJ9</accession>
<feature type="region of interest" description="Disordered" evidence="1">
    <location>
        <begin position="29"/>
        <end position="52"/>
    </location>
</feature>
<evidence type="ECO:0000256" key="1">
    <source>
        <dbReference type="SAM" id="MobiDB-lite"/>
    </source>
</evidence>
<keyword evidence="2" id="KW-1133">Transmembrane helix</keyword>